<evidence type="ECO:0000313" key="1">
    <source>
        <dbReference type="EMBL" id="GHC11014.1"/>
    </source>
</evidence>
<organism evidence="1 2">
    <name type="scientific">Gemmobacter nanjingensis</name>
    <dbReference type="NCBI Taxonomy" id="488454"/>
    <lineage>
        <taxon>Bacteria</taxon>
        <taxon>Pseudomonadati</taxon>
        <taxon>Pseudomonadota</taxon>
        <taxon>Alphaproteobacteria</taxon>
        <taxon>Rhodobacterales</taxon>
        <taxon>Paracoccaceae</taxon>
        <taxon>Gemmobacter</taxon>
    </lineage>
</organism>
<proteinExistence type="predicted"/>
<gene>
    <name evidence="1" type="ORF">GCM10007291_04550</name>
</gene>
<sequence length="65" mass="7239">MFAPVAGWQKVCTVTAAQGPVRLPTRDCGGGGCKTLASRPALRYRNGMNARIRPFQLPRRRRNRV</sequence>
<reference evidence="2" key="1">
    <citation type="journal article" date="2019" name="Int. J. Syst. Evol. Microbiol.">
        <title>The Global Catalogue of Microorganisms (GCM) 10K type strain sequencing project: providing services to taxonomists for standard genome sequencing and annotation.</title>
        <authorList>
            <consortium name="The Broad Institute Genomics Platform"/>
            <consortium name="The Broad Institute Genome Sequencing Center for Infectious Disease"/>
            <person name="Wu L."/>
            <person name="Ma J."/>
        </authorList>
    </citation>
    <scope>NUCLEOTIDE SEQUENCE [LARGE SCALE GENOMIC DNA]</scope>
    <source>
        <strain evidence="2">KCTC 23298</strain>
    </source>
</reference>
<accession>A0ABQ3F7A6</accession>
<keyword evidence="2" id="KW-1185">Reference proteome</keyword>
<evidence type="ECO:0000313" key="2">
    <source>
        <dbReference type="Proteomes" id="UP000658305"/>
    </source>
</evidence>
<comment type="caution">
    <text evidence="1">The sequence shown here is derived from an EMBL/GenBank/DDBJ whole genome shotgun (WGS) entry which is preliminary data.</text>
</comment>
<dbReference type="EMBL" id="BMYI01000001">
    <property type="protein sequence ID" value="GHC11014.1"/>
    <property type="molecule type" value="Genomic_DNA"/>
</dbReference>
<dbReference type="Proteomes" id="UP000658305">
    <property type="component" value="Unassembled WGS sequence"/>
</dbReference>
<protein>
    <submittedName>
        <fullName evidence="1">Uncharacterized protein</fullName>
    </submittedName>
</protein>
<name>A0ABQ3F7A6_9RHOB</name>